<feature type="domain" description="G-patch" evidence="2">
    <location>
        <begin position="42"/>
        <end position="88"/>
    </location>
</feature>
<dbReference type="PANTHER" id="PTHR20923:SF1">
    <property type="entry name" value="G PATCH DOMAIN AND ANKYRIN REPEAT-CONTAINING PROTEIN 1"/>
    <property type="match status" value="1"/>
</dbReference>
<dbReference type="PROSITE" id="PS50174">
    <property type="entry name" value="G_PATCH"/>
    <property type="match status" value="1"/>
</dbReference>
<dbReference type="OrthoDB" id="21470at2759"/>
<reference evidence="3" key="1">
    <citation type="submission" date="2019-03" db="EMBL/GenBank/DDBJ databases">
        <title>Long read genome sequence of the mycoparasitic Pythium oligandrum ATCC 38472 isolated from sugarbeet rhizosphere.</title>
        <authorList>
            <person name="Gaulin E."/>
        </authorList>
    </citation>
    <scope>NUCLEOTIDE SEQUENCE</scope>
    <source>
        <strain evidence="3">ATCC 38472_TT</strain>
    </source>
</reference>
<feature type="region of interest" description="Disordered" evidence="1">
    <location>
        <begin position="124"/>
        <end position="146"/>
    </location>
</feature>
<evidence type="ECO:0000313" key="3">
    <source>
        <dbReference type="EMBL" id="TMW62279.1"/>
    </source>
</evidence>
<accession>A0A8K1FIN8</accession>
<dbReference type="AlphaFoldDB" id="A0A8K1FIN8"/>
<proteinExistence type="predicted"/>
<dbReference type="GO" id="GO:0003676">
    <property type="term" value="F:nucleic acid binding"/>
    <property type="evidence" value="ECO:0007669"/>
    <property type="project" value="InterPro"/>
</dbReference>
<evidence type="ECO:0000256" key="1">
    <source>
        <dbReference type="SAM" id="MobiDB-lite"/>
    </source>
</evidence>
<dbReference type="InterPro" id="IPR039146">
    <property type="entry name" value="GPANK1"/>
</dbReference>
<evidence type="ECO:0000313" key="4">
    <source>
        <dbReference type="Proteomes" id="UP000794436"/>
    </source>
</evidence>
<dbReference type="PANTHER" id="PTHR20923">
    <property type="entry name" value="BAT4 PROTEIN-RELATED"/>
    <property type="match status" value="1"/>
</dbReference>
<evidence type="ECO:0000259" key="2">
    <source>
        <dbReference type="PROSITE" id="PS50174"/>
    </source>
</evidence>
<dbReference type="SMART" id="SM00443">
    <property type="entry name" value="G_patch"/>
    <property type="match status" value="1"/>
</dbReference>
<organism evidence="3 4">
    <name type="scientific">Pythium oligandrum</name>
    <name type="common">Mycoparasitic fungus</name>
    <dbReference type="NCBI Taxonomy" id="41045"/>
    <lineage>
        <taxon>Eukaryota</taxon>
        <taxon>Sar</taxon>
        <taxon>Stramenopiles</taxon>
        <taxon>Oomycota</taxon>
        <taxon>Peronosporomycetes</taxon>
        <taxon>Pythiales</taxon>
        <taxon>Pythiaceae</taxon>
        <taxon>Pythium</taxon>
    </lineage>
</organism>
<gene>
    <name evidence="3" type="ORF">Poli38472_009772</name>
</gene>
<dbReference type="Proteomes" id="UP000794436">
    <property type="component" value="Unassembled WGS sequence"/>
</dbReference>
<sequence>MYFCAACKLYVKETSVSDHDQSTAHLLASTRTPSLRKVWLPESNRGYQMMMNMGWKEDTGLGPREQGRVEPIATILKNDRAGLGMPTASAKHARVTHFPAHDDQRVAHDGLSQAQRMQDALSKKRKEAPSVHNMMAAQRKQRRVQEAQRDRDIAMELYSDGLEGYEQYLR</sequence>
<keyword evidence="4" id="KW-1185">Reference proteome</keyword>
<protein>
    <recommendedName>
        <fullName evidence="2">G-patch domain-containing protein</fullName>
    </recommendedName>
</protein>
<comment type="caution">
    <text evidence="3">The sequence shown here is derived from an EMBL/GenBank/DDBJ whole genome shotgun (WGS) entry which is preliminary data.</text>
</comment>
<dbReference type="EMBL" id="SPLM01000074">
    <property type="protein sequence ID" value="TMW62279.1"/>
    <property type="molecule type" value="Genomic_DNA"/>
</dbReference>
<dbReference type="InterPro" id="IPR000467">
    <property type="entry name" value="G_patch_dom"/>
</dbReference>
<dbReference type="Pfam" id="PF01585">
    <property type="entry name" value="G-patch"/>
    <property type="match status" value="1"/>
</dbReference>
<name>A0A8K1FIN8_PYTOL</name>